<feature type="domain" description="Mannose-6-phosphate isomerase type II C-terminal" evidence="10">
    <location>
        <begin position="359"/>
        <end position="465"/>
    </location>
</feature>
<dbReference type="InterPro" id="IPR049577">
    <property type="entry name" value="GMPP_N"/>
</dbReference>
<dbReference type="CDD" id="cd02213">
    <property type="entry name" value="cupin_PMI_typeII_C"/>
    <property type="match status" value="1"/>
</dbReference>
<keyword evidence="12" id="KW-1185">Reference proteome</keyword>
<keyword evidence="5" id="KW-0547">Nucleotide-binding</keyword>
<comment type="catalytic activity">
    <reaction evidence="7">
        <text>alpha-D-mannose 1-phosphate + GTP + H(+) = GDP-alpha-D-mannose + diphosphate</text>
        <dbReference type="Rhea" id="RHEA:15229"/>
        <dbReference type="ChEBI" id="CHEBI:15378"/>
        <dbReference type="ChEBI" id="CHEBI:33019"/>
        <dbReference type="ChEBI" id="CHEBI:37565"/>
        <dbReference type="ChEBI" id="CHEBI:57527"/>
        <dbReference type="ChEBI" id="CHEBI:58409"/>
        <dbReference type="EC" id="2.7.7.13"/>
    </reaction>
</comment>
<dbReference type="InterPro" id="IPR014710">
    <property type="entry name" value="RmlC-like_jellyroll"/>
</dbReference>
<evidence type="ECO:0000256" key="6">
    <source>
        <dbReference type="ARBA" id="ARBA00023134"/>
    </source>
</evidence>
<dbReference type="Gene3D" id="3.90.550.10">
    <property type="entry name" value="Spore Coat Polysaccharide Biosynthesis Protein SpsA, Chain A"/>
    <property type="match status" value="1"/>
</dbReference>
<feature type="domain" description="Nucleotidyl transferase" evidence="9">
    <location>
        <begin position="4"/>
        <end position="283"/>
    </location>
</feature>
<dbReference type="SUPFAM" id="SSF51182">
    <property type="entry name" value="RmlC-like cupins"/>
    <property type="match status" value="1"/>
</dbReference>
<dbReference type="RefSeq" id="WP_183530751.1">
    <property type="nucleotide sequence ID" value="NZ_JACIJM010000012.1"/>
</dbReference>
<dbReference type="PANTHER" id="PTHR46390:SF1">
    <property type="entry name" value="MANNOSE-1-PHOSPHATE GUANYLYLTRANSFERASE"/>
    <property type="match status" value="1"/>
</dbReference>
<dbReference type="InterPro" id="IPR006375">
    <property type="entry name" value="Man1P_GuaTrfase/Man6P_Isoase"/>
</dbReference>
<sequence>MIHPVILCGGSGTRLWPASRKAYPKQFAPLISEQSLYQMALQRLTGEGFAAPLVMTGDDFRFMASEQAAEMGLSDARIVIEPAARDTAPAILTAALLLKDTPDAMMLIAPSDHVIGDVPAFLKAIEAAKTASETGALVTFGITPDRAETGYGYLELPQIPDGPQAVNLNSFREKPDAETAQQMLDAGNYLWNAGIFLFRVADIIAAFETHAPDLVGPCQGAIDAGAEDLNFFRLGADDYARAAAISFDYAIMEKATSVMAVPLSCAWSDLGSWDALWQTQNPDENGLVAIGAVTALECTNSYLRSEEDTLQLVGLGLDNIVAVAMRDAVLVADKSRSQDVKAIVGALRAQKVAQADDYPRFYRPWGWYETLCLDSRFQVKRIMVKPGGVLSLQSHYHRSEHWIVVSGTAEVTIDEKVKLVTENEGVYIPLGAVHRMANPGRLPMYLIEVQTGSYLGEDDIVRYEDIYDRS</sequence>
<keyword evidence="11" id="KW-0413">Isomerase</keyword>
<dbReference type="InterPro" id="IPR029044">
    <property type="entry name" value="Nucleotide-diphossugar_trans"/>
</dbReference>
<dbReference type="PANTHER" id="PTHR46390">
    <property type="entry name" value="MANNOSE-1-PHOSPHATE GUANYLYLTRANSFERASE"/>
    <property type="match status" value="1"/>
</dbReference>
<dbReference type="SUPFAM" id="SSF53448">
    <property type="entry name" value="Nucleotide-diphospho-sugar transferases"/>
    <property type="match status" value="1"/>
</dbReference>
<dbReference type="Gene3D" id="2.60.120.10">
    <property type="entry name" value="Jelly Rolls"/>
    <property type="match status" value="1"/>
</dbReference>
<evidence type="ECO:0000256" key="8">
    <source>
        <dbReference type="RuleBase" id="RU004190"/>
    </source>
</evidence>
<gene>
    <name evidence="11" type="ORF">FHS72_003303</name>
</gene>
<dbReference type="EMBL" id="JACIJM010000012">
    <property type="protein sequence ID" value="MBB5723658.1"/>
    <property type="molecule type" value="Genomic_DNA"/>
</dbReference>
<evidence type="ECO:0000256" key="4">
    <source>
        <dbReference type="ARBA" id="ARBA00022695"/>
    </source>
</evidence>
<dbReference type="InterPro" id="IPR051161">
    <property type="entry name" value="Mannose-6P_isomerase_type2"/>
</dbReference>
<dbReference type="AlphaFoldDB" id="A0A7W9BNA2"/>
<evidence type="ECO:0000313" key="12">
    <source>
        <dbReference type="Proteomes" id="UP000535415"/>
    </source>
</evidence>
<keyword evidence="4 11" id="KW-0548">Nucleotidyltransferase</keyword>
<keyword evidence="6" id="KW-0342">GTP-binding</keyword>
<protein>
    <recommendedName>
        <fullName evidence="2">mannose-1-phosphate guanylyltransferase</fullName>
        <ecNumber evidence="2">2.7.7.13</ecNumber>
    </recommendedName>
</protein>
<dbReference type="CDD" id="cd02509">
    <property type="entry name" value="GDP-M1P_Guanylyltransferase"/>
    <property type="match status" value="1"/>
</dbReference>
<evidence type="ECO:0000256" key="2">
    <source>
        <dbReference type="ARBA" id="ARBA00012387"/>
    </source>
</evidence>
<accession>A0A7W9BNA2</accession>
<evidence type="ECO:0000256" key="5">
    <source>
        <dbReference type="ARBA" id="ARBA00022741"/>
    </source>
</evidence>
<dbReference type="GO" id="GO:0005525">
    <property type="term" value="F:GTP binding"/>
    <property type="evidence" value="ECO:0007669"/>
    <property type="project" value="UniProtKB-KW"/>
</dbReference>
<comment type="similarity">
    <text evidence="1 8">Belongs to the mannose-6-phosphate isomerase type 2 family.</text>
</comment>
<evidence type="ECO:0000256" key="7">
    <source>
        <dbReference type="ARBA" id="ARBA00047343"/>
    </source>
</evidence>
<dbReference type="GO" id="GO:0009298">
    <property type="term" value="P:GDP-mannose biosynthetic process"/>
    <property type="evidence" value="ECO:0007669"/>
    <property type="project" value="TreeGrafter"/>
</dbReference>
<evidence type="ECO:0000256" key="3">
    <source>
        <dbReference type="ARBA" id="ARBA00022679"/>
    </source>
</evidence>
<dbReference type="InterPro" id="IPR005835">
    <property type="entry name" value="NTP_transferase_dom"/>
</dbReference>
<name>A0A7W9BNA2_9RHOB</name>
<dbReference type="EC" id="2.7.7.13" evidence="2"/>
<comment type="caution">
    <text evidence="11">The sequence shown here is derived from an EMBL/GenBank/DDBJ whole genome shotgun (WGS) entry which is preliminary data.</text>
</comment>
<evidence type="ECO:0000313" key="11">
    <source>
        <dbReference type="EMBL" id="MBB5723658.1"/>
    </source>
</evidence>
<dbReference type="NCBIfam" id="TIGR01479">
    <property type="entry name" value="GMP_PMI"/>
    <property type="match status" value="1"/>
</dbReference>
<proteinExistence type="inferred from homology"/>
<dbReference type="Pfam" id="PF01050">
    <property type="entry name" value="MannoseP_isomer"/>
    <property type="match status" value="1"/>
</dbReference>
<dbReference type="GO" id="GO:0004475">
    <property type="term" value="F:mannose-1-phosphate guanylyltransferase (GTP) activity"/>
    <property type="evidence" value="ECO:0007669"/>
    <property type="project" value="UniProtKB-EC"/>
</dbReference>
<evidence type="ECO:0000259" key="9">
    <source>
        <dbReference type="Pfam" id="PF00483"/>
    </source>
</evidence>
<dbReference type="Proteomes" id="UP000535415">
    <property type="component" value="Unassembled WGS sequence"/>
</dbReference>
<evidence type="ECO:0000259" key="10">
    <source>
        <dbReference type="Pfam" id="PF01050"/>
    </source>
</evidence>
<dbReference type="Pfam" id="PF00483">
    <property type="entry name" value="NTP_transferase"/>
    <property type="match status" value="1"/>
</dbReference>
<dbReference type="FunFam" id="2.60.120.10:FF:000032">
    <property type="entry name" value="Mannose-1-phosphate guanylyltransferase/mannose-6-phosphate isomerase"/>
    <property type="match status" value="1"/>
</dbReference>
<dbReference type="InterPro" id="IPR011051">
    <property type="entry name" value="RmlC_Cupin_sf"/>
</dbReference>
<keyword evidence="3 11" id="KW-0808">Transferase</keyword>
<reference evidence="11 12" key="1">
    <citation type="submission" date="2020-08" db="EMBL/GenBank/DDBJ databases">
        <title>Genomic Encyclopedia of Type Strains, Phase IV (KMG-IV): sequencing the most valuable type-strain genomes for metagenomic binning, comparative biology and taxonomic classification.</title>
        <authorList>
            <person name="Goeker M."/>
        </authorList>
    </citation>
    <scope>NUCLEOTIDE SEQUENCE [LARGE SCALE GENOMIC DNA]</scope>
    <source>
        <strain evidence="11 12">DSM 101064</strain>
    </source>
</reference>
<dbReference type="GO" id="GO:0000271">
    <property type="term" value="P:polysaccharide biosynthetic process"/>
    <property type="evidence" value="ECO:0007669"/>
    <property type="project" value="InterPro"/>
</dbReference>
<organism evidence="11 12">
    <name type="scientific">Yoonia ponticola</name>
    <dbReference type="NCBI Taxonomy" id="1524255"/>
    <lineage>
        <taxon>Bacteria</taxon>
        <taxon>Pseudomonadati</taxon>
        <taxon>Pseudomonadota</taxon>
        <taxon>Alphaproteobacteria</taxon>
        <taxon>Rhodobacterales</taxon>
        <taxon>Paracoccaceae</taxon>
        <taxon>Yoonia</taxon>
    </lineage>
</organism>
<dbReference type="InterPro" id="IPR001538">
    <property type="entry name" value="Man6P_isomerase-2_C"/>
</dbReference>
<evidence type="ECO:0000256" key="1">
    <source>
        <dbReference type="ARBA" id="ARBA00006115"/>
    </source>
</evidence>
<dbReference type="GO" id="GO:0016853">
    <property type="term" value="F:isomerase activity"/>
    <property type="evidence" value="ECO:0007669"/>
    <property type="project" value="UniProtKB-KW"/>
</dbReference>